<evidence type="ECO:0000313" key="3">
    <source>
        <dbReference type="Proteomes" id="UP000314294"/>
    </source>
</evidence>
<feature type="region of interest" description="Disordered" evidence="1">
    <location>
        <begin position="90"/>
        <end position="176"/>
    </location>
</feature>
<accession>A0A4Z2HW82</accession>
<comment type="caution">
    <text evidence="2">The sequence shown here is derived from an EMBL/GenBank/DDBJ whole genome shotgun (WGS) entry which is preliminary data.</text>
</comment>
<dbReference type="Proteomes" id="UP000314294">
    <property type="component" value="Unassembled WGS sequence"/>
</dbReference>
<feature type="compositionally biased region" description="Polar residues" evidence="1">
    <location>
        <begin position="132"/>
        <end position="154"/>
    </location>
</feature>
<evidence type="ECO:0000313" key="2">
    <source>
        <dbReference type="EMBL" id="TNN69152.1"/>
    </source>
</evidence>
<proteinExistence type="predicted"/>
<name>A0A4Z2HW82_9TELE</name>
<reference evidence="2 3" key="1">
    <citation type="submission" date="2019-03" db="EMBL/GenBank/DDBJ databases">
        <title>First draft genome of Liparis tanakae, snailfish: a comprehensive survey of snailfish specific genes.</title>
        <authorList>
            <person name="Kim W."/>
            <person name="Song I."/>
            <person name="Jeong J.-H."/>
            <person name="Kim D."/>
            <person name="Kim S."/>
            <person name="Ryu S."/>
            <person name="Song J.Y."/>
            <person name="Lee S.K."/>
        </authorList>
    </citation>
    <scope>NUCLEOTIDE SEQUENCE [LARGE SCALE GENOMIC DNA]</scope>
    <source>
        <tissue evidence="2">Muscle</tissue>
    </source>
</reference>
<protein>
    <submittedName>
        <fullName evidence="2">Uncharacterized protein</fullName>
    </submittedName>
</protein>
<evidence type="ECO:0000256" key="1">
    <source>
        <dbReference type="SAM" id="MobiDB-lite"/>
    </source>
</evidence>
<keyword evidence="3" id="KW-1185">Reference proteome</keyword>
<organism evidence="2 3">
    <name type="scientific">Liparis tanakae</name>
    <name type="common">Tanaka's snailfish</name>
    <dbReference type="NCBI Taxonomy" id="230148"/>
    <lineage>
        <taxon>Eukaryota</taxon>
        <taxon>Metazoa</taxon>
        <taxon>Chordata</taxon>
        <taxon>Craniata</taxon>
        <taxon>Vertebrata</taxon>
        <taxon>Euteleostomi</taxon>
        <taxon>Actinopterygii</taxon>
        <taxon>Neopterygii</taxon>
        <taxon>Teleostei</taxon>
        <taxon>Neoteleostei</taxon>
        <taxon>Acanthomorphata</taxon>
        <taxon>Eupercaria</taxon>
        <taxon>Perciformes</taxon>
        <taxon>Cottioidei</taxon>
        <taxon>Cottales</taxon>
        <taxon>Liparidae</taxon>
        <taxon>Liparis</taxon>
    </lineage>
</organism>
<feature type="compositionally biased region" description="Polar residues" evidence="1">
    <location>
        <begin position="162"/>
        <end position="176"/>
    </location>
</feature>
<feature type="compositionally biased region" description="Basic and acidic residues" evidence="1">
    <location>
        <begin position="105"/>
        <end position="128"/>
    </location>
</feature>
<dbReference type="EMBL" id="SRLO01000179">
    <property type="protein sequence ID" value="TNN69152.1"/>
    <property type="molecule type" value="Genomic_DNA"/>
</dbReference>
<sequence>MDIHGNQWSSCSDISLRTEDKKARWIKTAIQRPRNKACETIVPFAADIIHILPQATGNVSEVDRPIVIDGLVSTHNLYLTSTCSGRRTPIKKKEGWGHRHPHRRVSAEDVRETKSGKEVQRQRERVPGRDLSQPTSQQNVKTSRAQLITITKQPGRNEFGGESSNVTLRQKNGNPL</sequence>
<dbReference type="AlphaFoldDB" id="A0A4Z2HW82"/>
<gene>
    <name evidence="2" type="ORF">EYF80_020619</name>
</gene>